<evidence type="ECO:0000313" key="1">
    <source>
        <dbReference type="EMBL" id="KAK8896013.1"/>
    </source>
</evidence>
<name>A0ABR2KYW5_9EUKA</name>
<dbReference type="SUPFAM" id="SSF48403">
    <property type="entry name" value="Ankyrin repeat"/>
    <property type="match status" value="1"/>
</dbReference>
<gene>
    <name evidence="1" type="ORF">M9Y10_013900</name>
</gene>
<protein>
    <recommendedName>
        <fullName evidence="3">DUF3447 domain-containing protein</fullName>
    </recommendedName>
</protein>
<evidence type="ECO:0008006" key="3">
    <source>
        <dbReference type="Google" id="ProtNLM"/>
    </source>
</evidence>
<organism evidence="1 2">
    <name type="scientific">Tritrichomonas musculus</name>
    <dbReference type="NCBI Taxonomy" id="1915356"/>
    <lineage>
        <taxon>Eukaryota</taxon>
        <taxon>Metamonada</taxon>
        <taxon>Parabasalia</taxon>
        <taxon>Tritrichomonadida</taxon>
        <taxon>Tritrichomonadidae</taxon>
        <taxon>Tritrichomonas</taxon>
    </lineage>
</organism>
<sequence length="310" mass="36915">MLQLIIKIANEHYRYPDFFNKIEQILLKFKKQIKKNFINKEIFNIFKSNKRILLFLINKKIIIIDQYIVDTLTESKYQHASYHSYFAPEINSFIDQISIENIDKEKYDLFQSKRIIGENDDDVSQMIRKDMIEEFITHTQKTGLSLFSTIKSSIFETNSFLIDKEPTLIEYSAFFGSAQIFKYLYLNQVELTPSLWIYSIHGDHPEIIHILEENKIEPIDDSYKECLIESIKCHHNEIANYILKNYLNDGEKLIASKILKFHNFLFFSDHFNTEEVLFNLCRYNYVKIVELLLVNVKLDINKQVISKQTF</sequence>
<dbReference type="PANTHER" id="PTHR24159">
    <property type="match status" value="1"/>
</dbReference>
<dbReference type="PANTHER" id="PTHR24159:SF5">
    <property type="entry name" value="ANK_REP_REGION DOMAIN-CONTAINING PROTEIN"/>
    <property type="match status" value="1"/>
</dbReference>
<reference evidence="1 2" key="1">
    <citation type="submission" date="2024-04" db="EMBL/GenBank/DDBJ databases">
        <title>Tritrichomonas musculus Genome.</title>
        <authorList>
            <person name="Alves-Ferreira E."/>
            <person name="Grigg M."/>
            <person name="Lorenzi H."/>
            <person name="Galac M."/>
        </authorList>
    </citation>
    <scope>NUCLEOTIDE SEQUENCE [LARGE SCALE GENOMIC DNA]</scope>
    <source>
        <strain evidence="1 2">EAF2021</strain>
    </source>
</reference>
<dbReference type="InterPro" id="IPR036770">
    <property type="entry name" value="Ankyrin_rpt-contain_sf"/>
</dbReference>
<accession>A0ABR2KYW5</accession>
<dbReference type="Proteomes" id="UP001470230">
    <property type="component" value="Unassembled WGS sequence"/>
</dbReference>
<keyword evidence="2" id="KW-1185">Reference proteome</keyword>
<evidence type="ECO:0000313" key="2">
    <source>
        <dbReference type="Proteomes" id="UP001470230"/>
    </source>
</evidence>
<comment type="caution">
    <text evidence="1">The sequence shown here is derived from an EMBL/GenBank/DDBJ whole genome shotgun (WGS) entry which is preliminary data.</text>
</comment>
<dbReference type="EMBL" id="JAPFFF010000002">
    <property type="protein sequence ID" value="KAK8896013.1"/>
    <property type="molecule type" value="Genomic_DNA"/>
</dbReference>
<proteinExistence type="predicted"/>